<dbReference type="PANTHER" id="PTHR43479:SF11">
    <property type="entry name" value="ACREF_ENVCD OPERON REPRESSOR-RELATED"/>
    <property type="match status" value="1"/>
</dbReference>
<gene>
    <name evidence="4" type="ORF">ACFSKU_15920</name>
</gene>
<keyword evidence="5" id="KW-1185">Reference proteome</keyword>
<dbReference type="InterPro" id="IPR009057">
    <property type="entry name" value="Homeodomain-like_sf"/>
</dbReference>
<comment type="caution">
    <text evidence="4">The sequence shown here is derived from an EMBL/GenBank/DDBJ whole genome shotgun (WGS) entry which is preliminary data.</text>
</comment>
<keyword evidence="1 2" id="KW-0238">DNA-binding</keyword>
<evidence type="ECO:0000313" key="4">
    <source>
        <dbReference type="EMBL" id="MFD2068377.1"/>
    </source>
</evidence>
<dbReference type="SUPFAM" id="SSF46689">
    <property type="entry name" value="Homeodomain-like"/>
    <property type="match status" value="1"/>
</dbReference>
<dbReference type="PRINTS" id="PR00455">
    <property type="entry name" value="HTHTETR"/>
</dbReference>
<dbReference type="EMBL" id="JBHUHV010000053">
    <property type="protein sequence ID" value="MFD2068377.1"/>
    <property type="molecule type" value="Genomic_DNA"/>
</dbReference>
<evidence type="ECO:0000256" key="2">
    <source>
        <dbReference type="PROSITE-ProRule" id="PRU00335"/>
    </source>
</evidence>
<proteinExistence type="predicted"/>
<dbReference type="Pfam" id="PF00440">
    <property type="entry name" value="TetR_N"/>
    <property type="match status" value="1"/>
</dbReference>
<dbReference type="InterPro" id="IPR050624">
    <property type="entry name" value="HTH-type_Tx_Regulator"/>
</dbReference>
<dbReference type="RefSeq" id="WP_229959372.1">
    <property type="nucleotide sequence ID" value="NZ_JAJJWI010000005.1"/>
</dbReference>
<evidence type="ECO:0000256" key="1">
    <source>
        <dbReference type="ARBA" id="ARBA00023125"/>
    </source>
</evidence>
<organism evidence="4 5">
    <name type="scientific">Pontibacter silvestris</name>
    <dbReference type="NCBI Taxonomy" id="2305183"/>
    <lineage>
        <taxon>Bacteria</taxon>
        <taxon>Pseudomonadati</taxon>
        <taxon>Bacteroidota</taxon>
        <taxon>Cytophagia</taxon>
        <taxon>Cytophagales</taxon>
        <taxon>Hymenobacteraceae</taxon>
        <taxon>Pontibacter</taxon>
    </lineage>
</organism>
<name>A0ABW4X1C1_9BACT</name>
<accession>A0ABW4X1C1</accession>
<feature type="DNA-binding region" description="H-T-H motif" evidence="2">
    <location>
        <begin position="28"/>
        <end position="47"/>
    </location>
</feature>
<sequence length="205" mass="23551">MKEPVKSRDRIVQQAQQMFFTQGYSKILMTELARQLGMSKKTLYQHFKSKEELLCVVIREYNAEIQEMAAGIMKEEMLSYPEKISKIFTLAGIRMLEISPSFVEDVKRNAPVAWELMQKLKAESAFLRFSVLLDEGVRDGCIRNDINQPLTVLLYACALEKMFDPDFVRQIPEELLQELPDSPAAVFEGITKVLFNGILDKPHTI</sequence>
<dbReference type="Gene3D" id="1.10.10.60">
    <property type="entry name" value="Homeodomain-like"/>
    <property type="match status" value="1"/>
</dbReference>
<evidence type="ECO:0000313" key="5">
    <source>
        <dbReference type="Proteomes" id="UP001597369"/>
    </source>
</evidence>
<dbReference type="Gene3D" id="1.10.357.10">
    <property type="entry name" value="Tetracycline Repressor, domain 2"/>
    <property type="match status" value="1"/>
</dbReference>
<reference evidence="5" key="1">
    <citation type="journal article" date="2019" name="Int. J. Syst. Evol. Microbiol.">
        <title>The Global Catalogue of Microorganisms (GCM) 10K type strain sequencing project: providing services to taxonomists for standard genome sequencing and annotation.</title>
        <authorList>
            <consortium name="The Broad Institute Genomics Platform"/>
            <consortium name="The Broad Institute Genome Sequencing Center for Infectious Disease"/>
            <person name="Wu L."/>
            <person name="Ma J."/>
        </authorList>
    </citation>
    <scope>NUCLEOTIDE SEQUENCE [LARGE SCALE GENOMIC DNA]</scope>
    <source>
        <strain evidence="5">JCM 16545</strain>
    </source>
</reference>
<evidence type="ECO:0000259" key="3">
    <source>
        <dbReference type="PROSITE" id="PS50977"/>
    </source>
</evidence>
<dbReference type="Proteomes" id="UP001597369">
    <property type="component" value="Unassembled WGS sequence"/>
</dbReference>
<dbReference type="PANTHER" id="PTHR43479">
    <property type="entry name" value="ACREF/ENVCD OPERON REPRESSOR-RELATED"/>
    <property type="match status" value="1"/>
</dbReference>
<feature type="domain" description="HTH tetR-type" evidence="3">
    <location>
        <begin position="5"/>
        <end position="65"/>
    </location>
</feature>
<dbReference type="InterPro" id="IPR001647">
    <property type="entry name" value="HTH_TetR"/>
</dbReference>
<protein>
    <submittedName>
        <fullName evidence="4">TetR/AcrR family transcriptional regulator</fullName>
    </submittedName>
</protein>
<dbReference type="PROSITE" id="PS50977">
    <property type="entry name" value="HTH_TETR_2"/>
    <property type="match status" value="1"/>
</dbReference>